<keyword evidence="2" id="KW-1003">Cell membrane</keyword>
<dbReference type="InterPro" id="IPR046936">
    <property type="entry name" value="BIM1-like"/>
</dbReference>
<dbReference type="PANTHER" id="PTHR34992:SF1">
    <property type="entry name" value="COPPER ACQUISITION FACTOR BIM1-LIKE DOMAIN-CONTAINING PROTEIN"/>
    <property type="match status" value="1"/>
</dbReference>
<gene>
    <name evidence="9" type="ORF">BCR38DRAFT_337696</name>
</gene>
<evidence type="ECO:0000256" key="7">
    <source>
        <dbReference type="ARBA" id="ARBA00023288"/>
    </source>
</evidence>
<feature type="domain" description="Copper acquisition factor BIM1-like" evidence="8">
    <location>
        <begin position="8"/>
        <end position="159"/>
    </location>
</feature>
<name>A0A1Y2E9H9_9PEZI</name>
<dbReference type="OrthoDB" id="2146436at2759"/>
<dbReference type="AlphaFoldDB" id="A0A1Y2E9H9"/>
<evidence type="ECO:0000259" key="8">
    <source>
        <dbReference type="Pfam" id="PF20238"/>
    </source>
</evidence>
<dbReference type="GO" id="GO:0005886">
    <property type="term" value="C:plasma membrane"/>
    <property type="evidence" value="ECO:0007669"/>
    <property type="project" value="UniProtKB-SubCell"/>
</dbReference>
<keyword evidence="7" id="KW-0449">Lipoprotein</keyword>
<keyword evidence="10" id="KW-1185">Reference proteome</keyword>
<evidence type="ECO:0000256" key="6">
    <source>
        <dbReference type="ARBA" id="ARBA00023180"/>
    </source>
</evidence>
<dbReference type="CDD" id="cd21176">
    <property type="entry name" value="LPMO_auxiliary-like"/>
    <property type="match status" value="1"/>
</dbReference>
<comment type="subcellular location">
    <subcellularLocation>
        <location evidence="1">Cell membrane</location>
        <topology evidence="1">Lipid-anchor</topology>
        <topology evidence="1">GPI-anchor</topology>
    </subcellularLocation>
</comment>
<dbReference type="InterPro" id="IPR046530">
    <property type="entry name" value="BIM1-like_dom"/>
</dbReference>
<sequence length="219" mass="22782">MAAPAWTHFVLQSPPSLGFSDEKEPQAPCGGFDPATVRDTVTAWPVSGHPVSLTSTHSMATWVFRAATLTNPTVFMDMQPNISQSGLGNMCFTVTAPPSLAGQQGIVQVVQAGMMGMDPNMPGMTGMDHMMGEMLYQCAAVRFTNDAPAAMTRDCTNSSTVKADLMPIMAGSLLNKWGTSGKEGSNSTASPSGKSAGSKGFAVGNWLGLVGVTALVAFV</sequence>
<keyword evidence="6" id="KW-0325">Glycoprotein</keyword>
<evidence type="ECO:0000256" key="1">
    <source>
        <dbReference type="ARBA" id="ARBA00004609"/>
    </source>
</evidence>
<dbReference type="Pfam" id="PF20238">
    <property type="entry name" value="BIM1-like_dom"/>
    <property type="match status" value="1"/>
</dbReference>
<evidence type="ECO:0000256" key="2">
    <source>
        <dbReference type="ARBA" id="ARBA00022475"/>
    </source>
</evidence>
<comment type="caution">
    <text evidence="9">The sequence shown here is derived from an EMBL/GenBank/DDBJ whole genome shotgun (WGS) entry which is preliminary data.</text>
</comment>
<evidence type="ECO:0000256" key="5">
    <source>
        <dbReference type="ARBA" id="ARBA00023136"/>
    </source>
</evidence>
<reference evidence="9 10" key="1">
    <citation type="submission" date="2016-07" db="EMBL/GenBank/DDBJ databases">
        <title>Pervasive Adenine N6-methylation of Active Genes in Fungi.</title>
        <authorList>
            <consortium name="DOE Joint Genome Institute"/>
            <person name="Mondo S.J."/>
            <person name="Dannebaum R.O."/>
            <person name="Kuo R.C."/>
            <person name="Labutti K."/>
            <person name="Haridas S."/>
            <person name="Kuo A."/>
            <person name="Salamov A."/>
            <person name="Ahrendt S.R."/>
            <person name="Lipzen A."/>
            <person name="Sullivan W."/>
            <person name="Andreopoulos W.B."/>
            <person name="Clum A."/>
            <person name="Lindquist E."/>
            <person name="Daum C."/>
            <person name="Ramamoorthy G.K."/>
            <person name="Gryganskyi A."/>
            <person name="Culley D."/>
            <person name="Magnuson J.K."/>
            <person name="James T.Y."/>
            <person name="O'Malley M.A."/>
            <person name="Stajich J.E."/>
            <person name="Spatafora J.W."/>
            <person name="Visel A."/>
            <person name="Grigoriev I.V."/>
        </authorList>
    </citation>
    <scope>NUCLEOTIDE SEQUENCE [LARGE SCALE GENOMIC DNA]</scope>
    <source>
        <strain evidence="9 10">CBS 129021</strain>
    </source>
</reference>
<evidence type="ECO:0000256" key="3">
    <source>
        <dbReference type="ARBA" id="ARBA00022622"/>
    </source>
</evidence>
<dbReference type="GeneID" id="63771764"/>
<keyword evidence="4" id="KW-0732">Signal</keyword>
<dbReference type="Proteomes" id="UP000193689">
    <property type="component" value="Unassembled WGS sequence"/>
</dbReference>
<accession>A0A1Y2E9H9</accession>
<protein>
    <recommendedName>
        <fullName evidence="8">Copper acquisition factor BIM1-like domain-containing protein</fullName>
    </recommendedName>
</protein>
<dbReference type="EMBL" id="MCFJ01000004">
    <property type="protein sequence ID" value="ORY67515.1"/>
    <property type="molecule type" value="Genomic_DNA"/>
</dbReference>
<dbReference type="PANTHER" id="PTHR34992">
    <property type="entry name" value="HYPHAL ANASTAMOSIS-7 PROTEIN"/>
    <property type="match status" value="1"/>
</dbReference>
<evidence type="ECO:0000313" key="9">
    <source>
        <dbReference type="EMBL" id="ORY67515.1"/>
    </source>
</evidence>
<proteinExistence type="predicted"/>
<keyword evidence="3" id="KW-0336">GPI-anchor</keyword>
<dbReference type="RefSeq" id="XP_040718139.1">
    <property type="nucleotide sequence ID" value="XM_040855552.1"/>
</dbReference>
<dbReference type="InParanoid" id="A0A1Y2E9H9"/>
<organism evidence="9 10">
    <name type="scientific">Pseudomassariella vexata</name>
    <dbReference type="NCBI Taxonomy" id="1141098"/>
    <lineage>
        <taxon>Eukaryota</taxon>
        <taxon>Fungi</taxon>
        <taxon>Dikarya</taxon>
        <taxon>Ascomycota</taxon>
        <taxon>Pezizomycotina</taxon>
        <taxon>Sordariomycetes</taxon>
        <taxon>Xylariomycetidae</taxon>
        <taxon>Amphisphaeriales</taxon>
        <taxon>Pseudomassariaceae</taxon>
        <taxon>Pseudomassariella</taxon>
    </lineage>
</organism>
<evidence type="ECO:0000256" key="4">
    <source>
        <dbReference type="ARBA" id="ARBA00022729"/>
    </source>
</evidence>
<keyword evidence="5" id="KW-0472">Membrane</keyword>
<dbReference type="GO" id="GO:0098552">
    <property type="term" value="C:side of membrane"/>
    <property type="evidence" value="ECO:0007669"/>
    <property type="project" value="UniProtKB-KW"/>
</dbReference>
<evidence type="ECO:0000313" key="10">
    <source>
        <dbReference type="Proteomes" id="UP000193689"/>
    </source>
</evidence>